<evidence type="ECO:0000313" key="3">
    <source>
        <dbReference type="Proteomes" id="UP000757540"/>
    </source>
</evidence>
<keyword evidence="1" id="KW-0812">Transmembrane</keyword>
<name>A0ABX2A4Y0_9MICO</name>
<protein>
    <submittedName>
        <fullName evidence="2">Uncharacterized protein</fullName>
    </submittedName>
</protein>
<dbReference type="EMBL" id="JABEZU010000003">
    <property type="protein sequence ID" value="NOV97883.1"/>
    <property type="molecule type" value="Genomic_DNA"/>
</dbReference>
<comment type="caution">
    <text evidence="2">The sequence shown here is derived from an EMBL/GenBank/DDBJ whole genome shotgun (WGS) entry which is preliminary data.</text>
</comment>
<accession>A0ABX2A4Y0</accession>
<sequence>MDGGTTDGRGPVRRWLPLRLAVVAVVALAGLVVALLVRQEDPDLVLNSYRGAPAGAEATEGMEPGWVLGQDGRLAVYAAGSSSCPWTPTSVTAEGDLVSVRLEVDDGMCTADMVYTTHVVALPAGVDPQSLEVELELVAPG</sequence>
<dbReference type="Proteomes" id="UP000757540">
    <property type="component" value="Unassembled WGS sequence"/>
</dbReference>
<evidence type="ECO:0000313" key="2">
    <source>
        <dbReference type="EMBL" id="NOV97883.1"/>
    </source>
</evidence>
<organism evidence="2 3">
    <name type="scientific">Isoptericola halotolerans</name>
    <dbReference type="NCBI Taxonomy" id="300560"/>
    <lineage>
        <taxon>Bacteria</taxon>
        <taxon>Bacillati</taxon>
        <taxon>Actinomycetota</taxon>
        <taxon>Actinomycetes</taxon>
        <taxon>Micrococcales</taxon>
        <taxon>Promicromonosporaceae</taxon>
        <taxon>Isoptericola</taxon>
    </lineage>
</organism>
<keyword evidence="1" id="KW-0472">Membrane</keyword>
<evidence type="ECO:0000256" key="1">
    <source>
        <dbReference type="SAM" id="Phobius"/>
    </source>
</evidence>
<feature type="transmembrane region" description="Helical" evidence="1">
    <location>
        <begin position="20"/>
        <end position="37"/>
    </location>
</feature>
<keyword evidence="3" id="KW-1185">Reference proteome</keyword>
<reference evidence="2 3" key="1">
    <citation type="submission" date="2020-05" db="EMBL/GenBank/DDBJ databases">
        <title>Genomic Encyclopedia of Type Strains, Phase III (KMG-III): the genomes of soil and plant-associated and newly described type strains.</title>
        <authorList>
            <person name="Whitman W."/>
        </authorList>
    </citation>
    <scope>NUCLEOTIDE SEQUENCE [LARGE SCALE GENOMIC DNA]</scope>
    <source>
        <strain evidence="2 3">KCTC 19046</strain>
    </source>
</reference>
<gene>
    <name evidence="2" type="ORF">HDG69_002468</name>
</gene>
<keyword evidence="1" id="KW-1133">Transmembrane helix</keyword>
<proteinExistence type="predicted"/>
<dbReference type="RefSeq" id="WP_171784128.1">
    <property type="nucleotide sequence ID" value="NZ_BAAAML010000005.1"/>
</dbReference>